<organism evidence="1 2">
    <name type="scientific">Mucilaginibacter gossypii</name>
    <dbReference type="NCBI Taxonomy" id="551996"/>
    <lineage>
        <taxon>Bacteria</taxon>
        <taxon>Pseudomonadati</taxon>
        <taxon>Bacteroidota</taxon>
        <taxon>Sphingobacteriia</taxon>
        <taxon>Sphingobacteriales</taxon>
        <taxon>Sphingobacteriaceae</taxon>
        <taxon>Mucilaginibacter</taxon>
    </lineage>
</organism>
<dbReference type="STRING" id="551996.SAMN05192573_10519"/>
<protein>
    <recommendedName>
        <fullName evidence="3">Pentapeptide MXKDX repeat protein</fullName>
    </recommendedName>
</protein>
<accession>A0A1G7XD52</accession>
<reference evidence="2" key="1">
    <citation type="submission" date="2016-10" db="EMBL/GenBank/DDBJ databases">
        <authorList>
            <person name="Varghese N."/>
            <person name="Submissions S."/>
        </authorList>
    </citation>
    <scope>NUCLEOTIDE SEQUENCE [LARGE SCALE GENOMIC DNA]</scope>
    <source>
        <strain evidence="2">Gh-67</strain>
    </source>
</reference>
<sequence length="61" mass="6967">MKKALCMIALAAISFSSVFAHGTMVRPSKGIMQTDTTKKKKTRKMKKDTIMKKDTMKMKRK</sequence>
<evidence type="ECO:0008006" key="3">
    <source>
        <dbReference type="Google" id="ProtNLM"/>
    </source>
</evidence>
<dbReference type="AlphaFoldDB" id="A0A1G7XD52"/>
<proteinExistence type="predicted"/>
<evidence type="ECO:0000313" key="2">
    <source>
        <dbReference type="Proteomes" id="UP000199705"/>
    </source>
</evidence>
<evidence type="ECO:0000313" key="1">
    <source>
        <dbReference type="EMBL" id="SDG82044.1"/>
    </source>
</evidence>
<keyword evidence="2" id="KW-1185">Reference proteome</keyword>
<name>A0A1G7XD52_9SPHI</name>
<dbReference type="EMBL" id="FNCG01000005">
    <property type="protein sequence ID" value="SDG82044.1"/>
    <property type="molecule type" value="Genomic_DNA"/>
</dbReference>
<dbReference type="RefSeq" id="WP_091167020.1">
    <property type="nucleotide sequence ID" value="NZ_CP071878.2"/>
</dbReference>
<dbReference type="Proteomes" id="UP000199705">
    <property type="component" value="Unassembled WGS sequence"/>
</dbReference>
<dbReference type="OrthoDB" id="800103at2"/>
<gene>
    <name evidence="1" type="ORF">SAMN05192573_10519</name>
</gene>